<name>A0ACB9JIZ1_9ASTR</name>
<organism evidence="1 2">
    <name type="scientific">Smallanthus sonchifolius</name>
    <dbReference type="NCBI Taxonomy" id="185202"/>
    <lineage>
        <taxon>Eukaryota</taxon>
        <taxon>Viridiplantae</taxon>
        <taxon>Streptophyta</taxon>
        <taxon>Embryophyta</taxon>
        <taxon>Tracheophyta</taxon>
        <taxon>Spermatophyta</taxon>
        <taxon>Magnoliopsida</taxon>
        <taxon>eudicotyledons</taxon>
        <taxon>Gunneridae</taxon>
        <taxon>Pentapetalae</taxon>
        <taxon>asterids</taxon>
        <taxon>campanulids</taxon>
        <taxon>Asterales</taxon>
        <taxon>Asteraceae</taxon>
        <taxon>Asteroideae</taxon>
        <taxon>Heliantheae alliance</taxon>
        <taxon>Millerieae</taxon>
        <taxon>Smallanthus</taxon>
    </lineage>
</organism>
<dbReference type="Proteomes" id="UP001056120">
    <property type="component" value="Linkage Group LG04"/>
</dbReference>
<reference evidence="2" key="1">
    <citation type="journal article" date="2022" name="Mol. Ecol. Resour.">
        <title>The genomes of chicory, endive, great burdock and yacon provide insights into Asteraceae palaeo-polyploidization history and plant inulin production.</title>
        <authorList>
            <person name="Fan W."/>
            <person name="Wang S."/>
            <person name="Wang H."/>
            <person name="Wang A."/>
            <person name="Jiang F."/>
            <person name="Liu H."/>
            <person name="Zhao H."/>
            <person name="Xu D."/>
            <person name="Zhang Y."/>
        </authorList>
    </citation>
    <scope>NUCLEOTIDE SEQUENCE [LARGE SCALE GENOMIC DNA]</scope>
    <source>
        <strain evidence="2">cv. Yunnan</strain>
    </source>
</reference>
<dbReference type="EMBL" id="CM042021">
    <property type="protein sequence ID" value="KAI3819661.1"/>
    <property type="molecule type" value="Genomic_DNA"/>
</dbReference>
<gene>
    <name evidence="1" type="ORF">L1987_13506</name>
</gene>
<reference evidence="1 2" key="2">
    <citation type="journal article" date="2022" name="Mol. Ecol. Resour.">
        <title>The genomes of chicory, endive, great burdock and yacon provide insights into Asteraceae paleo-polyploidization history and plant inulin production.</title>
        <authorList>
            <person name="Fan W."/>
            <person name="Wang S."/>
            <person name="Wang H."/>
            <person name="Wang A."/>
            <person name="Jiang F."/>
            <person name="Liu H."/>
            <person name="Zhao H."/>
            <person name="Xu D."/>
            <person name="Zhang Y."/>
        </authorList>
    </citation>
    <scope>NUCLEOTIDE SEQUENCE [LARGE SCALE GENOMIC DNA]</scope>
    <source>
        <strain evidence="2">cv. Yunnan</strain>
        <tissue evidence="1">Leaves</tissue>
    </source>
</reference>
<accession>A0ACB9JIZ1</accession>
<protein>
    <submittedName>
        <fullName evidence="1">Uncharacterized protein</fullName>
    </submittedName>
</protein>
<proteinExistence type="predicted"/>
<evidence type="ECO:0000313" key="2">
    <source>
        <dbReference type="Proteomes" id="UP001056120"/>
    </source>
</evidence>
<sequence length="149" mass="16629">MFLQATPDSVDPKQQTFFYWVIYNSGVCLILGVPESMELDACSPDASVTCHSVAEPEPAQLVSESNLAPLATLQFAKTRKLSVERSDPRNAQTCYGRCSSQRGEATKSLQPEVVAMKQEEIQETPSMGFDEQWWSNHADEVIEMCKAYD</sequence>
<evidence type="ECO:0000313" key="1">
    <source>
        <dbReference type="EMBL" id="KAI3819661.1"/>
    </source>
</evidence>
<comment type="caution">
    <text evidence="1">The sequence shown here is derived from an EMBL/GenBank/DDBJ whole genome shotgun (WGS) entry which is preliminary data.</text>
</comment>
<keyword evidence="2" id="KW-1185">Reference proteome</keyword>